<gene>
    <name evidence="1" type="ORF">BV133_2726</name>
    <name evidence="2" type="ORF">BVIRIDIS_14540</name>
</gene>
<dbReference type="Proteomes" id="UP000065734">
    <property type="component" value="Chromosome I"/>
</dbReference>
<name>A0A0H5BGP8_BLAVI</name>
<evidence type="ECO:0000313" key="2">
    <source>
        <dbReference type="EMBL" id="CUU42442.1"/>
    </source>
</evidence>
<reference evidence="3" key="3">
    <citation type="journal article" date="2016" name="Genome Announc.">
        <title>Revised genome sequence of the purple photosynthetic bacterium Blastochloris viridis.</title>
        <authorList>
            <person name="Liu L.N."/>
            <person name="Faulkner M."/>
            <person name="Liu X."/>
            <person name="Huang F."/>
            <person name="Darby A.C."/>
            <person name="Hall N."/>
        </authorList>
    </citation>
    <scope>NUCLEOTIDE SEQUENCE [LARGE SCALE GENOMIC DNA]</scope>
    <source>
        <strain evidence="3">ATCC 19567 / DSM 133 / F</strain>
    </source>
</reference>
<protein>
    <submittedName>
        <fullName evidence="2">Uncharacterized protein</fullName>
    </submittedName>
</protein>
<evidence type="ECO:0000313" key="1">
    <source>
        <dbReference type="EMBL" id="BAS00320.1"/>
    </source>
</evidence>
<keyword evidence="3" id="KW-1185">Reference proteome</keyword>
<dbReference type="EMBL" id="AP014854">
    <property type="protein sequence ID" value="BAS00320.1"/>
    <property type="molecule type" value="Genomic_DNA"/>
</dbReference>
<evidence type="ECO:0000313" key="3">
    <source>
        <dbReference type="Proteomes" id="UP000065734"/>
    </source>
</evidence>
<proteinExistence type="predicted"/>
<sequence length="138" mass="14041">MTSPRSWQHRIGLDAVARLGAVLCLVAGALILHGAAFPSIGGPLARIAVGGLAAGEPRSQPALPERDSARAATGEVRRALTRGDLADLFGDMPAALAFDSRPLPAFGPARTTTFQTLFAIVSAASATVFDARAPPAAG</sequence>
<organism evidence="2 3">
    <name type="scientific">Blastochloris viridis</name>
    <name type="common">Rhodopseudomonas viridis</name>
    <dbReference type="NCBI Taxonomy" id="1079"/>
    <lineage>
        <taxon>Bacteria</taxon>
        <taxon>Pseudomonadati</taxon>
        <taxon>Pseudomonadota</taxon>
        <taxon>Alphaproteobacteria</taxon>
        <taxon>Hyphomicrobiales</taxon>
        <taxon>Blastochloridaceae</taxon>
        <taxon>Blastochloris</taxon>
    </lineage>
</organism>
<dbReference type="EMBL" id="LN907867">
    <property type="protein sequence ID" value="CUU42442.1"/>
    <property type="molecule type" value="Genomic_DNA"/>
</dbReference>
<dbReference type="KEGG" id="bvr:BVIR_2009"/>
<reference evidence="2" key="2">
    <citation type="submission" date="2015-11" db="EMBL/GenBank/DDBJ databases">
        <authorList>
            <person name="Zhang Y."/>
            <person name="Guo Z."/>
        </authorList>
    </citation>
    <scope>NUCLEOTIDE SEQUENCE</scope>
    <source>
        <strain evidence="2">1</strain>
    </source>
</reference>
<reference evidence="1" key="1">
    <citation type="journal article" date="2015" name="Genome Announc.">
        <title>Complete Genome Sequence of the Bacteriochlorophyll b-Producing Photosynthetic Bacterium Blastochloris viridis.</title>
        <authorList>
            <person name="Tsukatani Y."/>
            <person name="Hirose Y."/>
            <person name="Harada J."/>
            <person name="Misawa N."/>
            <person name="Mori K."/>
            <person name="Inoue K."/>
            <person name="Tamiaki H."/>
        </authorList>
    </citation>
    <scope>NUCLEOTIDE SEQUENCE [LARGE SCALE GENOMIC DNA]</scope>
    <source>
        <strain evidence="1">DSM 133</strain>
    </source>
</reference>
<accession>A0A0H5BGP8</accession>
<dbReference type="AlphaFoldDB" id="A0A0H5BGP8"/>
<dbReference type="RefSeq" id="WP_145912004.1">
    <property type="nucleotide sequence ID" value="NZ_AP014854.2"/>
</dbReference>